<comment type="caution">
    <text evidence="2">The sequence shown here is derived from an EMBL/GenBank/DDBJ whole genome shotgun (WGS) entry which is preliminary data.</text>
</comment>
<proteinExistence type="predicted"/>
<dbReference type="EMBL" id="JAABOQ010000001">
    <property type="protein sequence ID" value="NER16221.1"/>
    <property type="molecule type" value="Genomic_DNA"/>
</dbReference>
<dbReference type="InterPro" id="IPR054297">
    <property type="entry name" value="DUF7033"/>
</dbReference>
<evidence type="ECO:0000259" key="1">
    <source>
        <dbReference type="Pfam" id="PF23019"/>
    </source>
</evidence>
<evidence type="ECO:0000313" key="2">
    <source>
        <dbReference type="EMBL" id="NER16221.1"/>
    </source>
</evidence>
<dbReference type="CDD" id="cd10931">
    <property type="entry name" value="CE4_u7"/>
    <property type="match status" value="1"/>
</dbReference>
<keyword evidence="3" id="KW-1185">Reference proteome</keyword>
<evidence type="ECO:0000313" key="3">
    <source>
        <dbReference type="Proteomes" id="UP000474296"/>
    </source>
</evidence>
<name>A0A6M0CEN7_9FLAO</name>
<accession>A0A6M0CEN7</accession>
<protein>
    <recommendedName>
        <fullName evidence="1">DUF7033 domain-containing protein</fullName>
    </recommendedName>
</protein>
<reference evidence="2 3" key="1">
    <citation type="submission" date="2020-01" db="EMBL/GenBank/DDBJ databases">
        <title>Spongiivirga citrea KCTC 32990T.</title>
        <authorList>
            <person name="Wang G."/>
        </authorList>
    </citation>
    <scope>NUCLEOTIDE SEQUENCE [LARGE SCALE GENOMIC DNA]</scope>
    <source>
        <strain evidence="2 3">KCTC 32990</strain>
    </source>
</reference>
<feature type="domain" description="DUF7033" evidence="1">
    <location>
        <begin position="96"/>
        <end position="183"/>
    </location>
</feature>
<dbReference type="RefSeq" id="WP_164029467.1">
    <property type="nucleotide sequence ID" value="NZ_JAABOQ010000001.1"/>
</dbReference>
<organism evidence="2 3">
    <name type="scientific">Spongiivirga citrea</name>
    <dbReference type="NCBI Taxonomy" id="1481457"/>
    <lineage>
        <taxon>Bacteria</taxon>
        <taxon>Pseudomonadati</taxon>
        <taxon>Bacteroidota</taxon>
        <taxon>Flavobacteriia</taxon>
        <taxon>Flavobacteriales</taxon>
        <taxon>Flavobacteriaceae</taxon>
        <taxon>Spongiivirga</taxon>
    </lineage>
</organism>
<gene>
    <name evidence="2" type="ORF">GWK10_03310</name>
</gene>
<dbReference type="Pfam" id="PF23019">
    <property type="entry name" value="DUF7033"/>
    <property type="match status" value="1"/>
</dbReference>
<dbReference type="AlphaFoldDB" id="A0A6M0CEN7"/>
<dbReference type="Proteomes" id="UP000474296">
    <property type="component" value="Unassembled WGS sequence"/>
</dbReference>
<sequence>MLLIYTHKLTPRLRYAFKHMFTRVLQIPIEFTTRIEEFIAHGPLKITYTKQALQNEFFVKSNDLLFEQGIGDIEINMQQWDDTPCFFATNSDKSSLPFDIFAAAFYLLSRYEEYVPHVKDMHGRYPVNESLAYKNKFLEQPVIDVWAYKLLTVLKERFPDLKAKPTPFQFTPAISVPLVFAYRKVGILRTVSGTFGDLFRFRLRKVLLRYAVLFGIKKDPYDTFDDFINLHNTYNIQAIFFFLFAKYATYDKNISVYSNVFRALIKSVSDHAITSLLVSYEAFYDFDLLKKERKRLSDLIHRPIIRVMQHYNKLDFPDSYRNLIDSEVKEDYTMGYPDTIGFRASTCTPFYFYDIGSEMPTALKINPVVTTDEALKLIGDKDQIIDKITEIGKAIKSVNGTFIFKLHNHTLIENEWKGWREIYIKTLQQFGTKK</sequence>